<proteinExistence type="predicted"/>
<evidence type="ECO:0000313" key="2">
    <source>
        <dbReference type="EMBL" id="OSY37361.1"/>
    </source>
</evidence>
<evidence type="ECO:0000313" key="3">
    <source>
        <dbReference type="Proteomes" id="UP000194225"/>
    </source>
</evidence>
<dbReference type="Proteomes" id="UP000194225">
    <property type="component" value="Unassembled WGS sequence"/>
</dbReference>
<comment type="caution">
    <text evidence="2">The sequence shown here is derived from an EMBL/GenBank/DDBJ whole genome shotgun (WGS) entry which is preliminary data.</text>
</comment>
<protein>
    <submittedName>
        <fullName evidence="2">Uncharacterized protein</fullName>
    </submittedName>
</protein>
<reference evidence="2 3" key="1">
    <citation type="submission" date="2016-09" db="EMBL/GenBank/DDBJ databases">
        <title>Streptomyces platensis DSM40041, a candidate organism with high potential of specific P450 cytochromes.</title>
        <authorList>
            <person name="Grumaz C."/>
            <person name="Vainshtein Y."/>
            <person name="Kirstahler P."/>
            <person name="Sohn K."/>
        </authorList>
    </citation>
    <scope>NUCLEOTIDE SEQUENCE [LARGE SCALE GENOMIC DNA]</scope>
    <source>
        <strain evidence="2 3">DSM 40041</strain>
    </source>
</reference>
<name>A0ABX3XP19_STRPT</name>
<organism evidence="2 3">
    <name type="scientific">Streptomyces platensis</name>
    <dbReference type="NCBI Taxonomy" id="58346"/>
    <lineage>
        <taxon>Bacteria</taxon>
        <taxon>Bacillati</taxon>
        <taxon>Actinomycetota</taxon>
        <taxon>Actinomycetes</taxon>
        <taxon>Kitasatosporales</taxon>
        <taxon>Streptomycetaceae</taxon>
        <taxon>Streptomyces</taxon>
    </lineage>
</organism>
<keyword evidence="3" id="KW-1185">Reference proteome</keyword>
<gene>
    <name evidence="2" type="ORF">BG653_06510</name>
</gene>
<dbReference type="EMBL" id="MIGA01000068">
    <property type="protein sequence ID" value="OSY37361.1"/>
    <property type="molecule type" value="Genomic_DNA"/>
</dbReference>
<accession>A0ABX3XP19</accession>
<evidence type="ECO:0000256" key="1">
    <source>
        <dbReference type="SAM" id="MobiDB-lite"/>
    </source>
</evidence>
<sequence>MWGARVVRRPPPVGQPRPQPMTMARWSGSGERREAVKSAKGAFSPFGIALDSDNGVIYVSTYEGQLWRFSLSVLQSPELIEIVTDIP</sequence>
<feature type="compositionally biased region" description="Pro residues" evidence="1">
    <location>
        <begin position="9"/>
        <end position="19"/>
    </location>
</feature>
<feature type="region of interest" description="Disordered" evidence="1">
    <location>
        <begin position="1"/>
        <end position="31"/>
    </location>
</feature>